<dbReference type="EMBL" id="JQNX01000004">
    <property type="protein sequence ID" value="KIE58606.1"/>
    <property type="molecule type" value="Genomic_DNA"/>
</dbReference>
<feature type="transmembrane region" description="Helical" evidence="1">
    <location>
        <begin position="12"/>
        <end position="35"/>
    </location>
</feature>
<dbReference type="GO" id="GO:0080120">
    <property type="term" value="P:CAAX-box protein maturation"/>
    <property type="evidence" value="ECO:0007669"/>
    <property type="project" value="UniProtKB-ARBA"/>
</dbReference>
<evidence type="ECO:0000313" key="3">
    <source>
        <dbReference type="EMBL" id="KIE58606.1"/>
    </source>
</evidence>
<protein>
    <submittedName>
        <fullName evidence="3">Peptidase</fullName>
    </submittedName>
</protein>
<dbReference type="RefSeq" id="WP_039721557.1">
    <property type="nucleotide sequence ID" value="NZ_CP037899.1"/>
</dbReference>
<gene>
    <name evidence="3" type="ORF">A946_07000</name>
    <name evidence="4" type="ORF">kam1_75</name>
</gene>
<dbReference type="GO" id="GO:0004175">
    <property type="term" value="F:endopeptidase activity"/>
    <property type="evidence" value="ECO:0007669"/>
    <property type="project" value="UniProtKB-ARBA"/>
</dbReference>
<dbReference type="KEGG" id="mkc:kam1_75"/>
<dbReference type="PANTHER" id="PTHR43592">
    <property type="entry name" value="CAAX AMINO TERMINAL PROTEASE"/>
    <property type="match status" value="1"/>
</dbReference>
<dbReference type="OrthoDB" id="9782250at2"/>
<dbReference type="STRING" id="1202785.A946_07000"/>
<evidence type="ECO:0000313" key="5">
    <source>
        <dbReference type="Proteomes" id="UP000031594"/>
    </source>
</evidence>
<dbReference type="Proteomes" id="UP000315925">
    <property type="component" value="Chromosome"/>
</dbReference>
<accession>A0A0C1RUD8</accession>
<dbReference type="AlphaFoldDB" id="A0A0C1RUD8"/>
<evidence type="ECO:0000259" key="2">
    <source>
        <dbReference type="Pfam" id="PF02517"/>
    </source>
</evidence>
<feature type="transmembrane region" description="Helical" evidence="1">
    <location>
        <begin position="55"/>
        <end position="88"/>
    </location>
</feature>
<proteinExistence type="predicted"/>
<name>A0A0C1RUD8_9BACT</name>
<feature type="transmembrane region" description="Helical" evidence="1">
    <location>
        <begin position="161"/>
        <end position="184"/>
    </location>
</feature>
<dbReference type="EMBL" id="CP037899">
    <property type="protein sequence ID" value="QDQ41334.1"/>
    <property type="molecule type" value="Genomic_DNA"/>
</dbReference>
<keyword evidence="1" id="KW-0472">Membrane</keyword>
<feature type="transmembrane region" description="Helical" evidence="1">
    <location>
        <begin position="235"/>
        <end position="256"/>
    </location>
</feature>
<feature type="transmembrane region" description="Helical" evidence="1">
    <location>
        <begin position="196"/>
        <end position="229"/>
    </location>
</feature>
<keyword evidence="1" id="KW-1133">Transmembrane helix</keyword>
<evidence type="ECO:0000313" key="4">
    <source>
        <dbReference type="EMBL" id="QDQ41334.1"/>
    </source>
</evidence>
<feature type="domain" description="CAAX prenyl protease 2/Lysostaphin resistance protein A-like" evidence="2">
    <location>
        <begin position="160"/>
        <end position="247"/>
    </location>
</feature>
<dbReference type="Pfam" id="PF02517">
    <property type="entry name" value="Rce1-like"/>
    <property type="match status" value="1"/>
</dbReference>
<feature type="transmembrane region" description="Helical" evidence="1">
    <location>
        <begin position="108"/>
        <end position="129"/>
    </location>
</feature>
<evidence type="ECO:0000256" key="1">
    <source>
        <dbReference type="SAM" id="Phobius"/>
    </source>
</evidence>
<dbReference type="PANTHER" id="PTHR43592:SF15">
    <property type="entry name" value="CAAX AMINO TERMINAL PROTEASE FAMILY PROTEIN"/>
    <property type="match status" value="1"/>
</dbReference>
<reference evidence="3 5" key="1">
    <citation type="submission" date="2014-08" db="EMBL/GenBank/DDBJ databases">
        <title>Methylacidiphilum kamchatkense strain Kam1 draft genome sequence.</title>
        <authorList>
            <person name="Birkeland N.-K."/>
            <person name="Erikstad H.A."/>
        </authorList>
    </citation>
    <scope>NUCLEOTIDE SEQUENCE [LARGE SCALE GENOMIC DNA]</scope>
    <source>
        <strain evidence="3 5">Kam1</strain>
    </source>
</reference>
<organism evidence="4 6">
    <name type="scientific">Methylacidiphilum kamchatkense Kam1</name>
    <dbReference type="NCBI Taxonomy" id="1202785"/>
    <lineage>
        <taxon>Bacteria</taxon>
        <taxon>Pseudomonadati</taxon>
        <taxon>Verrucomicrobiota</taxon>
        <taxon>Methylacidiphilae</taxon>
        <taxon>Methylacidiphilales</taxon>
        <taxon>Methylacidiphilaceae</taxon>
        <taxon>Methylacidiphilum (ex Ratnadevi et al. 2023)</taxon>
    </lineage>
</organism>
<reference evidence="6" key="3">
    <citation type="submission" date="2019-03" db="EMBL/GenBank/DDBJ databases">
        <title>Complete genome of Methylacidiphilum kamchatkense Kam1.</title>
        <authorList>
            <person name="Kruse T."/>
            <person name="Murarilal Ratnadevi C."/>
            <person name="Erikstad H.-A."/>
            <person name="Birkeland N.-K."/>
        </authorList>
    </citation>
    <scope>NUCLEOTIDE SEQUENCE [LARGE SCALE GENOMIC DNA]</scope>
    <source>
        <strain evidence="6">kam1</strain>
    </source>
</reference>
<keyword evidence="5" id="KW-1185">Reference proteome</keyword>
<keyword evidence="1" id="KW-0812">Transmembrane</keyword>
<dbReference type="Proteomes" id="UP000031594">
    <property type="component" value="Unassembled WGS sequence"/>
</dbReference>
<evidence type="ECO:0000313" key="6">
    <source>
        <dbReference type="Proteomes" id="UP000315925"/>
    </source>
</evidence>
<sequence>MDELTQRLIVHYKPLILCFLLLTFLADLAMGIFLYRWKKTDFAPFREFLPIPFSWLELVAVCLFLLSGILLGVAAGLSIFSIILIVLLVRFHGYSLSDFLGISQFNPWEIAILSFWICLSAYLPLQMIAGLSENIGKALHLPVPRQPAVDLFLHASKPSEIAVLLALILVAAPIGEELLFRGFLYQFFRSRLTKRSAIVLSGLIFALLHIHWITFLPLFIFGMILAAVYEFSGCLILSMAIHFWFNGFTACLLLLAKFG</sequence>
<reference evidence="4" key="2">
    <citation type="journal article" date="2019" name="BMC Genomics">
        <title>Complete genome sequence analysis of the thermoacidophilic verrucomicrobial methanotroph 'Candidatus Methylacidiphilum kamchatkense' strain Kam1 and comparison with its closest relatives.</title>
        <authorList>
            <person name="Kruse T."/>
            <person name="Ratnadevi C.M."/>
            <person name="Erikstad H.A."/>
            <person name="Birkeland N.K."/>
        </authorList>
    </citation>
    <scope>NUCLEOTIDE SEQUENCE</scope>
    <source>
        <strain evidence="4">Kam1</strain>
    </source>
</reference>
<dbReference type="InterPro" id="IPR003675">
    <property type="entry name" value="Rce1/LyrA-like_dom"/>
</dbReference>